<gene>
    <name evidence="1" type="ORF">PR048_020351</name>
</gene>
<name>A0ABQ9H6F7_9NEOP</name>
<evidence type="ECO:0000313" key="1">
    <source>
        <dbReference type="EMBL" id="KAJ8879743.1"/>
    </source>
</evidence>
<dbReference type="Proteomes" id="UP001159363">
    <property type="component" value="Chromosome 6"/>
</dbReference>
<reference evidence="1 2" key="1">
    <citation type="submission" date="2023-02" db="EMBL/GenBank/DDBJ databases">
        <title>LHISI_Scaffold_Assembly.</title>
        <authorList>
            <person name="Stuart O.P."/>
            <person name="Cleave R."/>
            <person name="Magrath M.J.L."/>
            <person name="Mikheyev A.S."/>
        </authorList>
    </citation>
    <scope>NUCLEOTIDE SEQUENCE [LARGE SCALE GENOMIC DNA]</scope>
    <source>
        <strain evidence="1">Daus_M_001</strain>
        <tissue evidence="1">Leg muscle</tissue>
    </source>
</reference>
<comment type="caution">
    <text evidence="1">The sequence shown here is derived from an EMBL/GenBank/DDBJ whole genome shotgun (WGS) entry which is preliminary data.</text>
</comment>
<evidence type="ECO:0000313" key="2">
    <source>
        <dbReference type="Proteomes" id="UP001159363"/>
    </source>
</evidence>
<sequence>MNNDNAVRSGIPQWNILQAMHRLCLSWNSISPTAIANCFTKAGFPPRNTTAAAVTEDDIEQCEAQWAQITVLDEPDVENEEEPELTRPGGSEVCSELSVLESLYMTCNGLSHHMPTLQ</sequence>
<dbReference type="EMBL" id="JARBHB010000007">
    <property type="protein sequence ID" value="KAJ8879743.1"/>
    <property type="molecule type" value="Genomic_DNA"/>
</dbReference>
<keyword evidence="2" id="KW-1185">Reference proteome</keyword>
<organism evidence="1 2">
    <name type="scientific">Dryococelus australis</name>
    <dbReference type="NCBI Taxonomy" id="614101"/>
    <lineage>
        <taxon>Eukaryota</taxon>
        <taxon>Metazoa</taxon>
        <taxon>Ecdysozoa</taxon>
        <taxon>Arthropoda</taxon>
        <taxon>Hexapoda</taxon>
        <taxon>Insecta</taxon>
        <taxon>Pterygota</taxon>
        <taxon>Neoptera</taxon>
        <taxon>Polyneoptera</taxon>
        <taxon>Phasmatodea</taxon>
        <taxon>Verophasmatodea</taxon>
        <taxon>Anareolatae</taxon>
        <taxon>Phasmatidae</taxon>
        <taxon>Eurycanthinae</taxon>
        <taxon>Dryococelus</taxon>
    </lineage>
</organism>
<accession>A0ABQ9H6F7</accession>
<protein>
    <recommendedName>
        <fullName evidence="3">DDE-1 domain-containing protein</fullName>
    </recommendedName>
</protein>
<evidence type="ECO:0008006" key="3">
    <source>
        <dbReference type="Google" id="ProtNLM"/>
    </source>
</evidence>
<proteinExistence type="predicted"/>